<gene>
    <name evidence="1" type="ORF">QLQ12_42160</name>
</gene>
<evidence type="ECO:0008006" key="3">
    <source>
        <dbReference type="Google" id="ProtNLM"/>
    </source>
</evidence>
<protein>
    <recommendedName>
        <fullName evidence="3">GAF domain-containing protein</fullName>
    </recommendedName>
</protein>
<name>A0ABT6WZM0_9ACTN</name>
<proteinExistence type="predicted"/>
<comment type="caution">
    <text evidence="1">The sequence shown here is derived from an EMBL/GenBank/DDBJ whole genome shotgun (WGS) entry which is preliminary data.</text>
</comment>
<accession>A0ABT6WZM0</accession>
<organism evidence="1 2">
    <name type="scientific">Actinoplanes sandaracinus</name>
    <dbReference type="NCBI Taxonomy" id="3045177"/>
    <lineage>
        <taxon>Bacteria</taxon>
        <taxon>Bacillati</taxon>
        <taxon>Actinomycetota</taxon>
        <taxon>Actinomycetes</taxon>
        <taxon>Micromonosporales</taxon>
        <taxon>Micromonosporaceae</taxon>
        <taxon>Actinoplanes</taxon>
    </lineage>
</organism>
<dbReference type="EMBL" id="JASCTH010000042">
    <property type="protein sequence ID" value="MDI6105210.1"/>
    <property type="molecule type" value="Genomic_DNA"/>
</dbReference>
<dbReference type="RefSeq" id="WP_282766678.1">
    <property type="nucleotide sequence ID" value="NZ_JASCTH010000042.1"/>
</dbReference>
<evidence type="ECO:0000313" key="1">
    <source>
        <dbReference type="EMBL" id="MDI6105210.1"/>
    </source>
</evidence>
<sequence>MYALPLHAGGTRHHGALTVYRHTSGRWDDTHQDNVETFATAATELLTLQQRGLDLTGAFSDARRDDSILLLAAGTPRGPRPDPTLPLIRWFQHATLPAVRTHLHAVATRHGPAHDRYRFVLAVHYSPRNHPRPRR</sequence>
<evidence type="ECO:0000313" key="2">
    <source>
        <dbReference type="Proteomes" id="UP001241758"/>
    </source>
</evidence>
<dbReference type="Proteomes" id="UP001241758">
    <property type="component" value="Unassembled WGS sequence"/>
</dbReference>
<keyword evidence="2" id="KW-1185">Reference proteome</keyword>
<reference evidence="1 2" key="1">
    <citation type="submission" date="2023-05" db="EMBL/GenBank/DDBJ databases">
        <title>Actinoplanes sp. NEAU-A12 genome sequencing.</title>
        <authorList>
            <person name="Wang Z.-S."/>
        </authorList>
    </citation>
    <scope>NUCLEOTIDE SEQUENCE [LARGE SCALE GENOMIC DNA]</scope>
    <source>
        <strain evidence="1 2">NEAU-A12</strain>
    </source>
</reference>